<comment type="similarity">
    <text evidence="4">Belongs to the L/F-transferase family.</text>
</comment>
<keyword evidence="3 4" id="KW-0012">Acyltransferase</keyword>
<organism evidence="5 6">
    <name type="scientific">Magnetospirillum sulfuroxidans</name>
    <dbReference type="NCBI Taxonomy" id="611300"/>
    <lineage>
        <taxon>Bacteria</taxon>
        <taxon>Pseudomonadati</taxon>
        <taxon>Pseudomonadota</taxon>
        <taxon>Alphaproteobacteria</taxon>
        <taxon>Rhodospirillales</taxon>
        <taxon>Rhodospirillaceae</taxon>
        <taxon>Magnetospirillum</taxon>
    </lineage>
</organism>
<proteinExistence type="inferred from homology"/>
<dbReference type="GO" id="GO:0008914">
    <property type="term" value="F:leucyl-tRNA--protein transferase activity"/>
    <property type="evidence" value="ECO:0007669"/>
    <property type="project" value="UniProtKB-EC"/>
</dbReference>
<dbReference type="Gene3D" id="3.40.630.70">
    <property type="entry name" value="Leucyl/phenylalanyl-tRNA-protein transferase, C-terminal domain"/>
    <property type="match status" value="1"/>
</dbReference>
<accession>A0ABS5I7P9</accession>
<evidence type="ECO:0000313" key="5">
    <source>
        <dbReference type="EMBL" id="MBR9970276.1"/>
    </source>
</evidence>
<keyword evidence="2 4" id="KW-0808">Transferase</keyword>
<keyword evidence="1 4" id="KW-0963">Cytoplasm</keyword>
<dbReference type="NCBIfam" id="TIGR00667">
    <property type="entry name" value="aat"/>
    <property type="match status" value="1"/>
</dbReference>
<evidence type="ECO:0000256" key="3">
    <source>
        <dbReference type="ARBA" id="ARBA00023315"/>
    </source>
</evidence>
<comment type="subcellular location">
    <subcellularLocation>
        <location evidence="4">Cytoplasm</location>
    </subcellularLocation>
</comment>
<keyword evidence="6" id="KW-1185">Reference proteome</keyword>
<dbReference type="PANTHER" id="PTHR30098:SF2">
    <property type="entry name" value="LEUCYL_PHENYLALANYL-TRNA--PROTEIN TRANSFERASE"/>
    <property type="match status" value="1"/>
</dbReference>
<protein>
    <recommendedName>
        <fullName evidence="4">Leucyl/phenylalanyl-tRNA--protein transferase</fullName>
        <ecNumber evidence="4">2.3.2.6</ecNumber>
    </recommendedName>
    <alternativeName>
        <fullName evidence="4">L/F-transferase</fullName>
    </alternativeName>
    <alternativeName>
        <fullName evidence="4">Leucyltransferase</fullName>
    </alternativeName>
    <alternativeName>
        <fullName evidence="4">Phenyalanyltransferase</fullName>
    </alternativeName>
</protein>
<comment type="catalytic activity">
    <reaction evidence="4">
        <text>N-terminal L-lysyl-[protein] + L-leucyl-tRNA(Leu) = N-terminal L-leucyl-L-lysyl-[protein] + tRNA(Leu) + H(+)</text>
        <dbReference type="Rhea" id="RHEA:12340"/>
        <dbReference type="Rhea" id="RHEA-COMP:9613"/>
        <dbReference type="Rhea" id="RHEA-COMP:9622"/>
        <dbReference type="Rhea" id="RHEA-COMP:12670"/>
        <dbReference type="Rhea" id="RHEA-COMP:12671"/>
        <dbReference type="ChEBI" id="CHEBI:15378"/>
        <dbReference type="ChEBI" id="CHEBI:65249"/>
        <dbReference type="ChEBI" id="CHEBI:78442"/>
        <dbReference type="ChEBI" id="CHEBI:78494"/>
        <dbReference type="ChEBI" id="CHEBI:133043"/>
        <dbReference type="EC" id="2.3.2.6"/>
    </reaction>
</comment>
<evidence type="ECO:0000313" key="6">
    <source>
        <dbReference type="Proteomes" id="UP000680714"/>
    </source>
</evidence>
<comment type="catalytic activity">
    <reaction evidence="4">
        <text>N-terminal L-arginyl-[protein] + L-leucyl-tRNA(Leu) = N-terminal L-leucyl-L-arginyl-[protein] + tRNA(Leu) + H(+)</text>
        <dbReference type="Rhea" id="RHEA:50416"/>
        <dbReference type="Rhea" id="RHEA-COMP:9613"/>
        <dbReference type="Rhea" id="RHEA-COMP:9622"/>
        <dbReference type="Rhea" id="RHEA-COMP:12672"/>
        <dbReference type="Rhea" id="RHEA-COMP:12673"/>
        <dbReference type="ChEBI" id="CHEBI:15378"/>
        <dbReference type="ChEBI" id="CHEBI:64719"/>
        <dbReference type="ChEBI" id="CHEBI:78442"/>
        <dbReference type="ChEBI" id="CHEBI:78494"/>
        <dbReference type="ChEBI" id="CHEBI:133044"/>
        <dbReference type="EC" id="2.3.2.6"/>
    </reaction>
</comment>
<sequence length="219" mass="24445">MRALTPDILLRAYAMGLFPMAQTRDDPKLYWIDPDERGILPLDRFHIPRSLKKTLKQGRYQIRVDTAFRTVLEGCAEAKQGREETWINNQIADLFCHLHAMGLAHSVESWDGDTLVGGLYGLALGGAFFGESMFSRRTDASKVALVDLVARLKLGGTVLLDTQFITDHLSRFGVVEIPRYHYKELLAAALQQPATFLTNPVDWSYALSVGPEIATAPLI</sequence>
<name>A0ABS5I7P9_9PROT</name>
<dbReference type="RefSeq" id="WP_211545783.1">
    <property type="nucleotide sequence ID" value="NZ_JAGTUF010000001.1"/>
</dbReference>
<dbReference type="EMBL" id="JAGTUF010000001">
    <property type="protein sequence ID" value="MBR9970276.1"/>
    <property type="molecule type" value="Genomic_DNA"/>
</dbReference>
<evidence type="ECO:0000256" key="1">
    <source>
        <dbReference type="ARBA" id="ARBA00022490"/>
    </source>
</evidence>
<dbReference type="Proteomes" id="UP000680714">
    <property type="component" value="Unassembled WGS sequence"/>
</dbReference>
<dbReference type="InterPro" id="IPR004616">
    <property type="entry name" value="Leu/Phe-tRNA_Trfase"/>
</dbReference>
<comment type="catalytic activity">
    <reaction evidence="4">
        <text>L-phenylalanyl-tRNA(Phe) + an N-terminal L-alpha-aminoacyl-[protein] = an N-terminal L-phenylalanyl-L-alpha-aminoacyl-[protein] + tRNA(Phe)</text>
        <dbReference type="Rhea" id="RHEA:43632"/>
        <dbReference type="Rhea" id="RHEA-COMP:9668"/>
        <dbReference type="Rhea" id="RHEA-COMP:9699"/>
        <dbReference type="Rhea" id="RHEA-COMP:10636"/>
        <dbReference type="Rhea" id="RHEA-COMP:10637"/>
        <dbReference type="ChEBI" id="CHEBI:78442"/>
        <dbReference type="ChEBI" id="CHEBI:78531"/>
        <dbReference type="ChEBI" id="CHEBI:78597"/>
        <dbReference type="ChEBI" id="CHEBI:83561"/>
        <dbReference type="EC" id="2.3.2.6"/>
    </reaction>
</comment>
<dbReference type="HAMAP" id="MF_00688">
    <property type="entry name" value="Leu_Phe_trans"/>
    <property type="match status" value="1"/>
</dbReference>
<dbReference type="Pfam" id="PF03588">
    <property type="entry name" value="Leu_Phe_trans"/>
    <property type="match status" value="1"/>
</dbReference>
<dbReference type="InterPro" id="IPR016181">
    <property type="entry name" value="Acyl_CoA_acyltransferase"/>
</dbReference>
<evidence type="ECO:0000256" key="4">
    <source>
        <dbReference type="HAMAP-Rule" id="MF_00688"/>
    </source>
</evidence>
<comment type="caution">
    <text evidence="5">The sequence shown here is derived from an EMBL/GenBank/DDBJ whole genome shotgun (WGS) entry which is preliminary data.</text>
</comment>
<reference evidence="5 6" key="1">
    <citation type="submission" date="2021-04" db="EMBL/GenBank/DDBJ databases">
        <title>Magnetospirillum sulfuroxidans sp. nov., a facultative chemolithoautotrophic sulfur-oxidizing alphaproteobacterium isolated from freshwater sediment and proposals for Paramagetospirillum gen. nov., and Magnetospirillaceae fam. nov.</title>
        <authorList>
            <person name="Koziaeva V."/>
            <person name="Geelhoed J.S."/>
            <person name="Sorokin D.Y."/>
            <person name="Grouzdev D.S."/>
        </authorList>
    </citation>
    <scope>NUCLEOTIDE SEQUENCE [LARGE SCALE GENOMIC DNA]</scope>
    <source>
        <strain evidence="5 6">J10</strain>
    </source>
</reference>
<evidence type="ECO:0000256" key="2">
    <source>
        <dbReference type="ARBA" id="ARBA00022679"/>
    </source>
</evidence>
<dbReference type="EC" id="2.3.2.6" evidence="4"/>
<gene>
    <name evidence="4 5" type="primary">aat</name>
    <name evidence="5" type="ORF">KEC16_00945</name>
</gene>
<dbReference type="SUPFAM" id="SSF55729">
    <property type="entry name" value="Acyl-CoA N-acyltransferases (Nat)"/>
    <property type="match status" value="1"/>
</dbReference>
<dbReference type="PANTHER" id="PTHR30098">
    <property type="entry name" value="LEUCYL/PHENYLALANYL-TRNA--PROTEIN TRANSFERASE"/>
    <property type="match status" value="1"/>
</dbReference>
<dbReference type="InterPro" id="IPR042203">
    <property type="entry name" value="Leu/Phe-tRNA_Trfase_C"/>
</dbReference>
<comment type="function">
    <text evidence="4">Functions in the N-end rule pathway of protein degradation where it conjugates Leu, Phe and, less efficiently, Met from aminoacyl-tRNAs to the N-termini of proteins containing an N-terminal arginine or lysine.</text>
</comment>